<name>A0A852WT24_9MICO</name>
<organism evidence="4 5">
    <name type="scientific">Pedococcus badiiscoriae</name>
    <dbReference type="NCBI Taxonomy" id="642776"/>
    <lineage>
        <taxon>Bacteria</taxon>
        <taxon>Bacillati</taxon>
        <taxon>Actinomycetota</taxon>
        <taxon>Actinomycetes</taxon>
        <taxon>Micrococcales</taxon>
        <taxon>Intrasporangiaceae</taxon>
        <taxon>Pedococcus</taxon>
    </lineage>
</organism>
<gene>
    <name evidence="4" type="ORF">BJ986_002839</name>
</gene>
<dbReference type="CDD" id="cd04301">
    <property type="entry name" value="NAT_SF"/>
    <property type="match status" value="1"/>
</dbReference>
<dbReference type="EMBL" id="JACCAB010000001">
    <property type="protein sequence ID" value="NYG08352.1"/>
    <property type="molecule type" value="Genomic_DNA"/>
</dbReference>
<evidence type="ECO:0000259" key="3">
    <source>
        <dbReference type="PROSITE" id="PS51186"/>
    </source>
</evidence>
<comment type="caution">
    <text evidence="4">The sequence shown here is derived from an EMBL/GenBank/DDBJ whole genome shotgun (WGS) entry which is preliminary data.</text>
</comment>
<accession>A0A852WT24</accession>
<dbReference type="InterPro" id="IPR050832">
    <property type="entry name" value="Bact_Acetyltransf"/>
</dbReference>
<keyword evidence="5" id="KW-1185">Reference proteome</keyword>
<dbReference type="SUPFAM" id="SSF55729">
    <property type="entry name" value="Acyl-CoA N-acyltransferases (Nat)"/>
    <property type="match status" value="1"/>
</dbReference>
<proteinExistence type="predicted"/>
<dbReference type="Gene3D" id="3.40.630.30">
    <property type="match status" value="1"/>
</dbReference>
<dbReference type="Pfam" id="PF00583">
    <property type="entry name" value="Acetyltransf_1"/>
    <property type="match status" value="1"/>
</dbReference>
<dbReference type="InterPro" id="IPR016181">
    <property type="entry name" value="Acyl_CoA_acyltransferase"/>
</dbReference>
<feature type="domain" description="N-acetyltransferase" evidence="3">
    <location>
        <begin position="6"/>
        <end position="163"/>
    </location>
</feature>
<dbReference type="AlphaFoldDB" id="A0A852WT24"/>
<evidence type="ECO:0000313" key="4">
    <source>
        <dbReference type="EMBL" id="NYG08352.1"/>
    </source>
</evidence>
<evidence type="ECO:0000256" key="1">
    <source>
        <dbReference type="ARBA" id="ARBA00022679"/>
    </source>
</evidence>
<evidence type="ECO:0000313" key="5">
    <source>
        <dbReference type="Proteomes" id="UP000573599"/>
    </source>
</evidence>
<evidence type="ECO:0000256" key="2">
    <source>
        <dbReference type="ARBA" id="ARBA00023315"/>
    </source>
</evidence>
<reference evidence="4 5" key="1">
    <citation type="submission" date="2020-07" db="EMBL/GenBank/DDBJ databases">
        <title>Sequencing the genomes of 1000 actinobacteria strains.</title>
        <authorList>
            <person name="Klenk H.-P."/>
        </authorList>
    </citation>
    <scope>NUCLEOTIDE SEQUENCE [LARGE SCALE GENOMIC DNA]</scope>
    <source>
        <strain evidence="4 5">DSM 23987</strain>
    </source>
</reference>
<dbReference type="Proteomes" id="UP000573599">
    <property type="component" value="Unassembled WGS sequence"/>
</dbReference>
<sequence>MSRPAISVKRVSADEERSFTELWLSSRVEAGISAEVAARAASEGRVATALRREDVRAYIATTEGRPVGFAVAATSPFSSLTDNPCVTIDQLYVVPEARKHGVARQLMTAVTLYADSRGCDQIGCNVPAQHREANRFFARLGFSSQVVRRVTSVAALRRRLGQDESGHSSLEALLHRRRSLRARDRASAGSRLAG</sequence>
<dbReference type="PANTHER" id="PTHR43877">
    <property type="entry name" value="AMINOALKYLPHOSPHONATE N-ACETYLTRANSFERASE-RELATED-RELATED"/>
    <property type="match status" value="1"/>
</dbReference>
<dbReference type="GO" id="GO:0016747">
    <property type="term" value="F:acyltransferase activity, transferring groups other than amino-acyl groups"/>
    <property type="evidence" value="ECO:0007669"/>
    <property type="project" value="InterPro"/>
</dbReference>
<dbReference type="RefSeq" id="WP_179422708.1">
    <property type="nucleotide sequence ID" value="NZ_JACCAB010000001.1"/>
</dbReference>
<keyword evidence="2" id="KW-0012">Acyltransferase</keyword>
<dbReference type="PROSITE" id="PS51186">
    <property type="entry name" value="GNAT"/>
    <property type="match status" value="1"/>
</dbReference>
<keyword evidence="1 4" id="KW-0808">Transferase</keyword>
<protein>
    <submittedName>
        <fullName evidence="4">GNAT superfamily N-acetyltransferase</fullName>
    </submittedName>
</protein>
<dbReference type="InterPro" id="IPR000182">
    <property type="entry name" value="GNAT_dom"/>
</dbReference>